<dbReference type="Gene3D" id="3.30.559.10">
    <property type="entry name" value="Chloramphenicol acetyltransferase-like domain"/>
    <property type="match status" value="1"/>
</dbReference>
<comment type="similarity">
    <text evidence="1">Belongs to the carnitine/choline acetyltransferase family.</text>
</comment>
<dbReference type="AlphaFoldDB" id="A0A9W8EB52"/>
<name>A0A9W8EB52_9FUNG</name>
<feature type="domain" description="Choline/carnitine acyltransferase" evidence="4">
    <location>
        <begin position="12"/>
        <end position="274"/>
    </location>
</feature>
<gene>
    <name evidence="5" type="primary">CAT2_2</name>
    <name evidence="5" type="ORF">H4R34_005552</name>
</gene>
<evidence type="ECO:0000313" key="6">
    <source>
        <dbReference type="Proteomes" id="UP001151582"/>
    </source>
</evidence>
<dbReference type="InterPro" id="IPR000542">
    <property type="entry name" value="Carn_acyl_trans"/>
</dbReference>
<accession>A0A9W8EB52</accession>
<keyword evidence="2 5" id="KW-0808">Transferase</keyword>
<dbReference type="PANTHER" id="PTHR22589">
    <property type="entry name" value="CARNITINE O-ACYLTRANSFERASE"/>
    <property type="match status" value="1"/>
</dbReference>
<dbReference type="EMBL" id="JANBQB010001178">
    <property type="protein sequence ID" value="KAJ1972009.1"/>
    <property type="molecule type" value="Genomic_DNA"/>
</dbReference>
<dbReference type="InterPro" id="IPR042231">
    <property type="entry name" value="Cho/carn_acyl_trans_2"/>
</dbReference>
<evidence type="ECO:0000256" key="1">
    <source>
        <dbReference type="ARBA" id="ARBA00005232"/>
    </source>
</evidence>
<dbReference type="GO" id="GO:0004092">
    <property type="term" value="F:carnitine O-acetyltransferase activity"/>
    <property type="evidence" value="ECO:0007669"/>
    <property type="project" value="UniProtKB-EC"/>
</dbReference>
<dbReference type="Pfam" id="PF00755">
    <property type="entry name" value="Carn_acyltransf"/>
    <property type="match status" value="1"/>
</dbReference>
<dbReference type="SUPFAM" id="SSF52777">
    <property type="entry name" value="CoA-dependent acyltransferases"/>
    <property type="match status" value="1"/>
</dbReference>
<keyword evidence="6" id="KW-1185">Reference proteome</keyword>
<reference evidence="5" key="1">
    <citation type="submission" date="2022-07" db="EMBL/GenBank/DDBJ databases">
        <title>Phylogenomic reconstructions and comparative analyses of Kickxellomycotina fungi.</title>
        <authorList>
            <person name="Reynolds N.K."/>
            <person name="Stajich J.E."/>
            <person name="Barry K."/>
            <person name="Grigoriev I.V."/>
            <person name="Crous P."/>
            <person name="Smith M.E."/>
        </authorList>
    </citation>
    <scope>NUCLEOTIDE SEQUENCE</scope>
    <source>
        <strain evidence="5">RSA 567</strain>
    </source>
</reference>
<protein>
    <submittedName>
        <fullName evidence="5">Carnitine O-acetyltransferase mitochondrial</fullName>
        <ecNumber evidence="5">2.3.1.7</ecNumber>
    </submittedName>
</protein>
<sequence>MLANASSSLPALPVPDLETTCHKYLASVKPLVSADDYAKTEQAVQAFLAADGPGCRLQARLHDRAARVNAQGTGSSWLEAWWNEYAYFANRVSNCFYVNFYFGLRDDPRHPKQLERAATLTKAALDFYALLANNQLSPDMARTTPLCMFQYRYLYNTCRYPDTPLDYTVHHDAPTNSHIAVVSRGQFYVFDTVTTTGHGTTRPLSREELLAQFEHVQQLARRSTAPGIGILTSESRDQWAATRGHLVAVDPRNRAHLQRLESARFLVCLEDHAPVT</sequence>
<dbReference type="InterPro" id="IPR023213">
    <property type="entry name" value="CAT-like_dom_sf"/>
</dbReference>
<dbReference type="EC" id="2.3.1.7" evidence="5"/>
<comment type="caution">
    <text evidence="5">The sequence shown here is derived from an EMBL/GenBank/DDBJ whole genome shotgun (WGS) entry which is preliminary data.</text>
</comment>
<organism evidence="5 6">
    <name type="scientific">Dimargaris verticillata</name>
    <dbReference type="NCBI Taxonomy" id="2761393"/>
    <lineage>
        <taxon>Eukaryota</taxon>
        <taxon>Fungi</taxon>
        <taxon>Fungi incertae sedis</taxon>
        <taxon>Zoopagomycota</taxon>
        <taxon>Kickxellomycotina</taxon>
        <taxon>Dimargaritomycetes</taxon>
        <taxon>Dimargaritales</taxon>
        <taxon>Dimargaritaceae</taxon>
        <taxon>Dimargaris</taxon>
    </lineage>
</organism>
<dbReference type="OrthoDB" id="240216at2759"/>
<evidence type="ECO:0000256" key="2">
    <source>
        <dbReference type="ARBA" id="ARBA00022679"/>
    </source>
</evidence>
<evidence type="ECO:0000256" key="3">
    <source>
        <dbReference type="ARBA" id="ARBA00023315"/>
    </source>
</evidence>
<feature type="non-terminal residue" evidence="5">
    <location>
        <position position="276"/>
    </location>
</feature>
<keyword evidence="3 5" id="KW-0012">Acyltransferase</keyword>
<dbReference type="Gene3D" id="3.30.559.70">
    <property type="entry name" value="Choline/Carnitine o-acyltransferase, domain 2"/>
    <property type="match status" value="1"/>
</dbReference>
<evidence type="ECO:0000259" key="4">
    <source>
        <dbReference type="Pfam" id="PF00755"/>
    </source>
</evidence>
<dbReference type="InterPro" id="IPR039551">
    <property type="entry name" value="Cho/carn_acyl_trans"/>
</dbReference>
<evidence type="ECO:0000313" key="5">
    <source>
        <dbReference type="EMBL" id="KAJ1972009.1"/>
    </source>
</evidence>
<dbReference type="Proteomes" id="UP001151582">
    <property type="component" value="Unassembled WGS sequence"/>
</dbReference>
<proteinExistence type="inferred from homology"/>